<dbReference type="Proteomes" id="UP001195196">
    <property type="component" value="Unassembled WGS sequence"/>
</dbReference>
<comment type="caution">
    <text evidence="1">The sequence shown here is derived from an EMBL/GenBank/DDBJ whole genome shotgun (WGS) entry which is preliminary data.</text>
</comment>
<dbReference type="AlphaFoldDB" id="A0AAW4G786"/>
<evidence type="ECO:0000313" key="1">
    <source>
        <dbReference type="EMBL" id="MBM7278990.1"/>
    </source>
</evidence>
<proteinExistence type="predicted"/>
<protein>
    <submittedName>
        <fullName evidence="1">Uncharacterized protein</fullName>
    </submittedName>
</protein>
<sequence>MDRWHGLTDFLSSMQYWSEVQNALAEGGKFRSAVPLYEPPYLDGDRLVVPRGPGNAEDSEGYTDYSILDQHDYFSIRSSGRSRGNLYSESSESWFGIFSDAGKHFLASEVALTTRLRIPGKRLEIVTRRWKNLGLAPSWTEVAQPNPGGFVDSKTYYRSDNPTRFYITVNPDTTTAFLLDLNWRDLNSALSEGIPGIEHVQMPKFSDD</sequence>
<accession>A0AAW4G786</accession>
<organism evidence="1 2">
    <name type="scientific">Gordonia rubripertincta</name>
    <name type="common">Rhodococcus corallinus</name>
    <dbReference type="NCBI Taxonomy" id="36822"/>
    <lineage>
        <taxon>Bacteria</taxon>
        <taxon>Bacillati</taxon>
        <taxon>Actinomycetota</taxon>
        <taxon>Actinomycetes</taxon>
        <taxon>Mycobacteriales</taxon>
        <taxon>Gordoniaceae</taxon>
        <taxon>Gordonia</taxon>
    </lineage>
</organism>
<gene>
    <name evidence="1" type="ORF">JTZ10_14625</name>
</gene>
<evidence type="ECO:0000313" key="2">
    <source>
        <dbReference type="Proteomes" id="UP001195196"/>
    </source>
</evidence>
<reference evidence="1" key="1">
    <citation type="submission" date="2021-02" db="EMBL/GenBank/DDBJ databases">
        <title>Taxonomy, biology and ecology of Rhodococcus bacteria occurring in California pistachio and other woody hosts as revealed by genome sequence analyses.</title>
        <authorList>
            <person name="Riely B."/>
            <person name="Gai Y."/>
        </authorList>
    </citation>
    <scope>NUCLEOTIDE SEQUENCE</scope>
    <source>
        <strain evidence="1">BP-295</strain>
    </source>
</reference>
<name>A0AAW4G786_GORRU</name>
<dbReference type="EMBL" id="JAFFGU010000006">
    <property type="protein sequence ID" value="MBM7278990.1"/>
    <property type="molecule type" value="Genomic_DNA"/>
</dbReference>